<gene>
    <name evidence="1" type="ORF">AMET1_1233</name>
</gene>
<keyword evidence="1" id="KW-0645">Protease</keyword>
<reference evidence="1 2" key="1">
    <citation type="submission" date="2016-12" db="EMBL/GenBank/DDBJ databases">
        <title>Discovery of methanogenic haloarchaea.</title>
        <authorList>
            <person name="Sorokin D.Y."/>
            <person name="Makarova K.S."/>
            <person name="Abbas B."/>
            <person name="Ferrer M."/>
            <person name="Golyshin P.N."/>
        </authorList>
    </citation>
    <scope>NUCLEOTIDE SEQUENCE [LARGE SCALE GENOMIC DNA]</scope>
    <source>
        <strain evidence="1">AMET1</strain>
    </source>
</reference>
<evidence type="ECO:0000313" key="1">
    <source>
        <dbReference type="EMBL" id="OUJ18322.1"/>
    </source>
</evidence>
<dbReference type="OrthoDB" id="132897at2157"/>
<dbReference type="EMBL" id="MRZU01000004">
    <property type="protein sequence ID" value="OUJ18322.1"/>
    <property type="molecule type" value="Genomic_DNA"/>
</dbReference>
<sequence>MAFVRTKNINGNDYAYLVESRREGDTVRQIHIKYLGRADLYNEKQRKKIVEMYESSGISELDSLLGSRVLKPEENIVSQGGLDVVGVEERLMDVIDEYIYREPTDFRGVFDTGDVDLIHKSTGVKREFLGGSEIATFKKSGGMTWLEINPDVWSELSWEQQDLVLRHEALHLEVGGHGPKFKRRTKEVGAPLSLKEVLGEPVELQAKTEGELRYRTIKTFETPEKANEYVEENKNQLLGQYDKLRLER</sequence>
<proteinExistence type="predicted"/>
<keyword evidence="1" id="KW-0482">Metalloprotease</keyword>
<dbReference type="GO" id="GO:0008237">
    <property type="term" value="F:metallopeptidase activity"/>
    <property type="evidence" value="ECO:0007669"/>
    <property type="project" value="UniProtKB-KW"/>
</dbReference>
<keyword evidence="1" id="KW-0378">Hydrolase</keyword>
<dbReference type="GO" id="GO:0006508">
    <property type="term" value="P:proteolysis"/>
    <property type="evidence" value="ECO:0007669"/>
    <property type="project" value="UniProtKB-KW"/>
</dbReference>
<protein>
    <submittedName>
        <fullName evidence="1">Zn-dependent metalloprotease SprT family</fullName>
    </submittedName>
</protein>
<keyword evidence="2" id="KW-1185">Reference proteome</keyword>
<evidence type="ECO:0000313" key="2">
    <source>
        <dbReference type="Proteomes" id="UP000195137"/>
    </source>
</evidence>
<organism evidence="1 2">
    <name type="scientific">Methanonatronarchaeum thermophilum</name>
    <dbReference type="NCBI Taxonomy" id="1927129"/>
    <lineage>
        <taxon>Archaea</taxon>
        <taxon>Methanobacteriati</taxon>
        <taxon>Methanobacteriota</taxon>
        <taxon>Methanonatronarchaeia</taxon>
        <taxon>Methanonatronarchaeales</taxon>
        <taxon>Methanonatronarchaeaceae</taxon>
        <taxon>Methanonatronarchaeum</taxon>
    </lineage>
</organism>
<dbReference type="Proteomes" id="UP000195137">
    <property type="component" value="Unassembled WGS sequence"/>
</dbReference>
<name>A0A1Y3GA49_9EURY</name>
<accession>A0A1Y3GA49</accession>
<comment type="caution">
    <text evidence="1">The sequence shown here is derived from an EMBL/GenBank/DDBJ whole genome shotgun (WGS) entry which is preliminary data.</text>
</comment>
<dbReference type="AlphaFoldDB" id="A0A1Y3GA49"/>
<dbReference type="RefSeq" id="WP_086637608.1">
    <property type="nucleotide sequence ID" value="NZ_MRZU01000004.1"/>
</dbReference>